<evidence type="ECO:0000256" key="3">
    <source>
        <dbReference type="ARBA" id="ARBA00022741"/>
    </source>
</evidence>
<evidence type="ECO:0000256" key="4">
    <source>
        <dbReference type="ARBA" id="ARBA00022840"/>
    </source>
</evidence>
<keyword evidence="3" id="KW-0547">Nucleotide-binding</keyword>
<protein>
    <recommendedName>
        <fullName evidence="5">ABC transporter domain-containing protein</fullName>
    </recommendedName>
</protein>
<proteinExistence type="inferred from homology"/>
<dbReference type="OrthoDB" id="8036461at2"/>
<reference evidence="6 7" key="1">
    <citation type="submission" date="2015-07" db="EMBL/GenBank/DDBJ databases">
        <title>Complete genome sequence of Mycobacterium goodii X7B, a facultative thermophilic biodesulfurizing bacterium.</title>
        <authorList>
            <person name="Yu B."/>
            <person name="Li F."/>
            <person name="Xu P."/>
        </authorList>
    </citation>
    <scope>NUCLEOTIDE SEQUENCE [LARGE SCALE GENOMIC DNA]</scope>
    <source>
        <strain evidence="6 7">X7B</strain>
    </source>
</reference>
<dbReference type="Pfam" id="PF08352">
    <property type="entry name" value="oligo_HPY"/>
    <property type="match status" value="1"/>
</dbReference>
<keyword evidence="4" id="KW-0067">ATP-binding</keyword>
<organism evidence="6 7">
    <name type="scientific">Mycolicibacterium goodii</name>
    <name type="common">Mycobacterium goodii</name>
    <dbReference type="NCBI Taxonomy" id="134601"/>
    <lineage>
        <taxon>Bacteria</taxon>
        <taxon>Bacillati</taxon>
        <taxon>Actinomycetota</taxon>
        <taxon>Actinomycetes</taxon>
        <taxon>Mycobacteriales</taxon>
        <taxon>Mycobacteriaceae</taxon>
        <taxon>Mycolicibacterium</taxon>
    </lineage>
</organism>
<dbReference type="InterPro" id="IPR050319">
    <property type="entry name" value="ABC_transp_ATP-bind"/>
</dbReference>
<gene>
    <name evidence="6" type="ORF">AFA91_19265</name>
</gene>
<dbReference type="PATRIC" id="fig|134601.6.peg.3985"/>
<dbReference type="PROSITE" id="PS00211">
    <property type="entry name" value="ABC_TRANSPORTER_1"/>
    <property type="match status" value="1"/>
</dbReference>
<dbReference type="STRING" id="134601.AFA91_19265"/>
<evidence type="ECO:0000256" key="2">
    <source>
        <dbReference type="ARBA" id="ARBA00022448"/>
    </source>
</evidence>
<dbReference type="InterPro" id="IPR003439">
    <property type="entry name" value="ABC_transporter-like_ATP-bd"/>
</dbReference>
<name>A0A0K0X8C6_MYCGD</name>
<accession>A0A0K0X8C6</accession>
<dbReference type="KEGG" id="mgo:AFA91_19265"/>
<dbReference type="GO" id="GO:0015833">
    <property type="term" value="P:peptide transport"/>
    <property type="evidence" value="ECO:0007669"/>
    <property type="project" value="InterPro"/>
</dbReference>
<dbReference type="InterPro" id="IPR017871">
    <property type="entry name" value="ABC_transporter-like_CS"/>
</dbReference>
<dbReference type="FunFam" id="3.40.50.300:FF:000016">
    <property type="entry name" value="Oligopeptide ABC transporter ATP-binding component"/>
    <property type="match status" value="1"/>
</dbReference>
<dbReference type="PROSITE" id="PS50893">
    <property type="entry name" value="ABC_TRANSPORTER_2"/>
    <property type="match status" value="1"/>
</dbReference>
<dbReference type="InterPro" id="IPR027417">
    <property type="entry name" value="P-loop_NTPase"/>
</dbReference>
<dbReference type="EMBL" id="CP012150">
    <property type="protein sequence ID" value="AKS33684.1"/>
    <property type="molecule type" value="Genomic_DNA"/>
</dbReference>
<evidence type="ECO:0000256" key="1">
    <source>
        <dbReference type="ARBA" id="ARBA00005417"/>
    </source>
</evidence>
<dbReference type="InterPro" id="IPR013563">
    <property type="entry name" value="Oligopep_ABC_C"/>
</dbReference>
<dbReference type="Pfam" id="PF00005">
    <property type="entry name" value="ABC_tran"/>
    <property type="match status" value="1"/>
</dbReference>
<sequence>MTAVPSAVSTESGTASEPPALLSVRNLRKHFMLRGGWPWSKSRGVVKAVDGVSFDLGQQQTLAIVGESGCGKSTTARLILQLGEPTGGDVLFKGDGIWQLDRTEQRAYRRSVQAVFQDPSSALSPRRRVKKIVTEPLMTIEGLRGSDAQARIGDLLAPVGLTLDVADRFPHQLSGGMKQRVAIAQALATRPSVIVLDEPVSALDVSTSAEILNLLKRIQGEFGVSYVLITHNLATVRYLAHQVAAMYLGTIVEKGSNSEIFRNATHPYTLALMSASIPREEASAGRDRIILEGDIPSPVNPPKGCRFHTRCWLAQSLGNPKRCRTEEPQLQQILGTHRAACHFPAEAVASPQRKALIDSLTGPSAQGGE</sequence>
<dbReference type="PANTHER" id="PTHR43776">
    <property type="entry name" value="TRANSPORT ATP-BINDING PROTEIN"/>
    <property type="match status" value="1"/>
</dbReference>
<dbReference type="CDD" id="cd03257">
    <property type="entry name" value="ABC_NikE_OppD_transporters"/>
    <property type="match status" value="1"/>
</dbReference>
<dbReference type="NCBIfam" id="TIGR01727">
    <property type="entry name" value="oligo_HPY"/>
    <property type="match status" value="1"/>
</dbReference>
<evidence type="ECO:0000259" key="5">
    <source>
        <dbReference type="PROSITE" id="PS50893"/>
    </source>
</evidence>
<dbReference type="PANTHER" id="PTHR43776:SF7">
    <property type="entry name" value="D,D-DIPEPTIDE TRANSPORT ATP-BINDING PROTEIN DDPF-RELATED"/>
    <property type="match status" value="1"/>
</dbReference>
<keyword evidence="2" id="KW-0813">Transport</keyword>
<dbReference type="SMART" id="SM00382">
    <property type="entry name" value="AAA"/>
    <property type="match status" value="1"/>
</dbReference>
<dbReference type="GO" id="GO:0055085">
    <property type="term" value="P:transmembrane transport"/>
    <property type="evidence" value="ECO:0007669"/>
    <property type="project" value="UniProtKB-ARBA"/>
</dbReference>
<dbReference type="InterPro" id="IPR003593">
    <property type="entry name" value="AAA+_ATPase"/>
</dbReference>
<dbReference type="Gene3D" id="3.40.50.300">
    <property type="entry name" value="P-loop containing nucleotide triphosphate hydrolases"/>
    <property type="match status" value="1"/>
</dbReference>
<dbReference type="Proteomes" id="UP000062255">
    <property type="component" value="Chromosome"/>
</dbReference>
<dbReference type="GO" id="GO:0005524">
    <property type="term" value="F:ATP binding"/>
    <property type="evidence" value="ECO:0007669"/>
    <property type="project" value="UniProtKB-KW"/>
</dbReference>
<dbReference type="RefSeq" id="WP_049746108.1">
    <property type="nucleotide sequence ID" value="NZ_CP012150.1"/>
</dbReference>
<evidence type="ECO:0000313" key="7">
    <source>
        <dbReference type="Proteomes" id="UP000062255"/>
    </source>
</evidence>
<feature type="domain" description="ABC transporter" evidence="5">
    <location>
        <begin position="22"/>
        <end position="273"/>
    </location>
</feature>
<dbReference type="SUPFAM" id="SSF52540">
    <property type="entry name" value="P-loop containing nucleoside triphosphate hydrolases"/>
    <property type="match status" value="1"/>
</dbReference>
<comment type="similarity">
    <text evidence="1">Belongs to the ABC transporter superfamily.</text>
</comment>
<evidence type="ECO:0000313" key="6">
    <source>
        <dbReference type="EMBL" id="AKS33684.1"/>
    </source>
</evidence>
<dbReference type="AlphaFoldDB" id="A0A0K0X8C6"/>
<dbReference type="GO" id="GO:0016887">
    <property type="term" value="F:ATP hydrolysis activity"/>
    <property type="evidence" value="ECO:0007669"/>
    <property type="project" value="InterPro"/>
</dbReference>